<feature type="domain" description="Nitroreductase" evidence="1">
    <location>
        <begin position="8"/>
        <end position="183"/>
    </location>
</feature>
<organism evidence="2 3">
    <name type="scientific">Candidatus Wallbacteria bacterium GWC2_49_35</name>
    <dbReference type="NCBI Taxonomy" id="1817813"/>
    <lineage>
        <taxon>Bacteria</taxon>
        <taxon>Candidatus Walliibacteriota</taxon>
    </lineage>
</organism>
<dbReference type="GO" id="GO:0016491">
    <property type="term" value="F:oxidoreductase activity"/>
    <property type="evidence" value="ECO:0007669"/>
    <property type="project" value="InterPro"/>
</dbReference>
<dbReference type="AlphaFoldDB" id="A0A1F7WX34"/>
<evidence type="ECO:0000313" key="2">
    <source>
        <dbReference type="EMBL" id="OGM07270.1"/>
    </source>
</evidence>
<dbReference type="STRING" id="1817813.A2008_00110"/>
<dbReference type="Proteomes" id="UP000178735">
    <property type="component" value="Unassembled WGS sequence"/>
</dbReference>
<gene>
    <name evidence="2" type="ORF">A2008_00110</name>
</gene>
<proteinExistence type="predicted"/>
<dbReference type="InterPro" id="IPR000415">
    <property type="entry name" value="Nitroreductase-like"/>
</dbReference>
<sequence length="205" mass="22436">MSDILQLIKNRRSVRKFTDSPVSDEAVDKILEAALWAPSASNRQNWKFVAVKNSAVIKAMADSVRAAVEELKAMIEDGDEDKLALLTNYGGYFSFFESAPLVIAVFFNPRPNFVNAMTGKNIRPEDNLEQTTAIGAAIQNLLLAAHEAGYGACWMSGPLVAENKIAEILKQKGMRLAALVPVGVPLETPAPPKRKDPRTLIEKID</sequence>
<comment type="caution">
    <text evidence="2">The sequence shown here is derived from an EMBL/GenBank/DDBJ whole genome shotgun (WGS) entry which is preliminary data.</text>
</comment>
<dbReference type="Gene3D" id="3.40.109.10">
    <property type="entry name" value="NADH Oxidase"/>
    <property type="match status" value="1"/>
</dbReference>
<name>A0A1F7WX34_9BACT</name>
<dbReference type="InterPro" id="IPR029479">
    <property type="entry name" value="Nitroreductase"/>
</dbReference>
<evidence type="ECO:0000259" key="1">
    <source>
        <dbReference type="Pfam" id="PF00881"/>
    </source>
</evidence>
<protein>
    <recommendedName>
        <fullName evidence="1">Nitroreductase domain-containing protein</fullName>
    </recommendedName>
</protein>
<dbReference type="Pfam" id="PF00881">
    <property type="entry name" value="Nitroreductase"/>
    <property type="match status" value="1"/>
</dbReference>
<reference evidence="2 3" key="1">
    <citation type="journal article" date="2016" name="Nat. Commun.">
        <title>Thousands of microbial genomes shed light on interconnected biogeochemical processes in an aquifer system.</title>
        <authorList>
            <person name="Anantharaman K."/>
            <person name="Brown C.T."/>
            <person name="Hug L.A."/>
            <person name="Sharon I."/>
            <person name="Castelle C.J."/>
            <person name="Probst A.J."/>
            <person name="Thomas B.C."/>
            <person name="Singh A."/>
            <person name="Wilkins M.J."/>
            <person name="Karaoz U."/>
            <person name="Brodie E.L."/>
            <person name="Williams K.H."/>
            <person name="Hubbard S.S."/>
            <person name="Banfield J.F."/>
        </authorList>
    </citation>
    <scope>NUCLEOTIDE SEQUENCE [LARGE SCALE GENOMIC DNA]</scope>
</reference>
<dbReference type="InterPro" id="IPR050627">
    <property type="entry name" value="Nitroreductase/BluB"/>
</dbReference>
<dbReference type="PANTHER" id="PTHR23026:SF123">
    <property type="entry name" value="NAD(P)H NITROREDUCTASE RV3131-RELATED"/>
    <property type="match status" value="1"/>
</dbReference>
<dbReference type="PANTHER" id="PTHR23026">
    <property type="entry name" value="NADPH NITROREDUCTASE"/>
    <property type="match status" value="1"/>
</dbReference>
<accession>A0A1F7WX34</accession>
<dbReference type="SUPFAM" id="SSF55469">
    <property type="entry name" value="FMN-dependent nitroreductase-like"/>
    <property type="match status" value="1"/>
</dbReference>
<evidence type="ECO:0000313" key="3">
    <source>
        <dbReference type="Proteomes" id="UP000178735"/>
    </source>
</evidence>
<dbReference type="EMBL" id="MGFH01000047">
    <property type="protein sequence ID" value="OGM07270.1"/>
    <property type="molecule type" value="Genomic_DNA"/>
</dbReference>